<dbReference type="OrthoDB" id="1841769at2759"/>
<dbReference type="PANTHER" id="PTHR33227:SF18">
    <property type="entry name" value="STIGMA-SPECIFIC STIG1-LIKE PROTEIN 3"/>
    <property type="match status" value="1"/>
</dbReference>
<proteinExistence type="inferred from homology"/>
<keyword evidence="4" id="KW-1185">Reference proteome</keyword>
<evidence type="ECO:0000256" key="1">
    <source>
        <dbReference type="ARBA" id="ARBA00006010"/>
    </source>
</evidence>
<dbReference type="AlphaFoldDB" id="A0A9Q1JQP0"/>
<comment type="caution">
    <text evidence="3">The sequence shown here is derived from an EMBL/GenBank/DDBJ whole genome shotgun (WGS) entry which is preliminary data.</text>
</comment>
<protein>
    <recommendedName>
        <fullName evidence="5">Stigma-specific STIG1-like protein 1</fullName>
    </recommendedName>
</protein>
<keyword evidence="2" id="KW-0732">Signal</keyword>
<comment type="similarity">
    <text evidence="1">Belongs to the STIG1 family.</text>
</comment>
<reference evidence="3" key="1">
    <citation type="submission" date="2022-04" db="EMBL/GenBank/DDBJ databases">
        <title>Carnegiea gigantea Genome sequencing and assembly v2.</title>
        <authorList>
            <person name="Copetti D."/>
            <person name="Sanderson M.J."/>
            <person name="Burquez A."/>
            <person name="Wojciechowski M.F."/>
        </authorList>
    </citation>
    <scope>NUCLEOTIDE SEQUENCE</scope>
    <source>
        <strain evidence="3">SGP5-SGP5p</strain>
        <tissue evidence="3">Aerial part</tissue>
    </source>
</reference>
<accession>A0A9Q1JQP0</accession>
<dbReference type="InterPro" id="IPR006969">
    <property type="entry name" value="Stig-like"/>
</dbReference>
<dbReference type="EMBL" id="JAKOGI010000930">
    <property type="protein sequence ID" value="KAJ8429137.1"/>
    <property type="molecule type" value="Genomic_DNA"/>
</dbReference>
<evidence type="ECO:0000313" key="3">
    <source>
        <dbReference type="EMBL" id="KAJ8429137.1"/>
    </source>
</evidence>
<dbReference type="PANTHER" id="PTHR33227">
    <property type="entry name" value="STIGMA-SPECIFIC STIG1-LIKE PROTEIN 3"/>
    <property type="match status" value="1"/>
</dbReference>
<gene>
    <name evidence="3" type="ORF">Cgig2_016420</name>
</gene>
<evidence type="ECO:0008006" key="5">
    <source>
        <dbReference type="Google" id="ProtNLM"/>
    </source>
</evidence>
<evidence type="ECO:0000256" key="2">
    <source>
        <dbReference type="ARBA" id="ARBA00022729"/>
    </source>
</evidence>
<name>A0A9Q1JQP0_9CARY</name>
<sequence length="270" mass="30668">MASPMKKMMLKATFLIAITMAMVIALSIFTTTTTSYQQHEQTRVSQNIDGDYSPIVSFPSKRVSRFLAQSNHHRRRSLRPADHCHKDYEVCYLVYGVNSTCCGNKCFDLGTNKQHCGACHNKCKYTYSCCNGQCVDLAYDKRHCGSCNNKCYIGDTHQVLLPSKRVSRFLTQTTNQHQHGRSLRPADHCHKDYEVCYLEYGVNSTCCGNKCFDLSTNKQHCGACHNKCKYTYSCCNGQCVDLAYDKRHCGSCNNKCLYGQYCIYGMCDYA</sequence>
<dbReference type="Pfam" id="PF04885">
    <property type="entry name" value="Stig1"/>
    <property type="match status" value="2"/>
</dbReference>
<dbReference type="Proteomes" id="UP001153076">
    <property type="component" value="Unassembled WGS sequence"/>
</dbReference>
<evidence type="ECO:0000313" key="4">
    <source>
        <dbReference type="Proteomes" id="UP001153076"/>
    </source>
</evidence>
<organism evidence="3 4">
    <name type="scientific">Carnegiea gigantea</name>
    <dbReference type="NCBI Taxonomy" id="171969"/>
    <lineage>
        <taxon>Eukaryota</taxon>
        <taxon>Viridiplantae</taxon>
        <taxon>Streptophyta</taxon>
        <taxon>Embryophyta</taxon>
        <taxon>Tracheophyta</taxon>
        <taxon>Spermatophyta</taxon>
        <taxon>Magnoliopsida</taxon>
        <taxon>eudicotyledons</taxon>
        <taxon>Gunneridae</taxon>
        <taxon>Pentapetalae</taxon>
        <taxon>Caryophyllales</taxon>
        <taxon>Cactineae</taxon>
        <taxon>Cactaceae</taxon>
        <taxon>Cactoideae</taxon>
        <taxon>Echinocereeae</taxon>
        <taxon>Carnegiea</taxon>
    </lineage>
</organism>